<reference evidence="1" key="1">
    <citation type="submission" date="2022-11" db="EMBL/GenBank/DDBJ databases">
        <title>Centuries of genome instability and evolution in soft-shell clam transmissible cancer (bioRxiv).</title>
        <authorList>
            <person name="Hart S.F.M."/>
            <person name="Yonemitsu M.A."/>
            <person name="Giersch R.M."/>
            <person name="Beal B.F."/>
            <person name="Arriagada G."/>
            <person name="Davis B.W."/>
            <person name="Ostrander E.A."/>
            <person name="Goff S.P."/>
            <person name="Metzger M.J."/>
        </authorList>
    </citation>
    <scope>NUCLEOTIDE SEQUENCE</scope>
    <source>
        <strain evidence="1">MELC-2E11</strain>
        <tissue evidence="1">Siphon/mantle</tissue>
    </source>
</reference>
<evidence type="ECO:0000313" key="1">
    <source>
        <dbReference type="EMBL" id="WAR31524.1"/>
    </source>
</evidence>
<accession>A0ABY7GDW3</accession>
<dbReference type="Proteomes" id="UP001164746">
    <property type="component" value="Chromosome 17"/>
</dbReference>
<proteinExistence type="predicted"/>
<organism evidence="1 2">
    <name type="scientific">Mya arenaria</name>
    <name type="common">Soft-shell clam</name>
    <dbReference type="NCBI Taxonomy" id="6604"/>
    <lineage>
        <taxon>Eukaryota</taxon>
        <taxon>Metazoa</taxon>
        <taxon>Spiralia</taxon>
        <taxon>Lophotrochozoa</taxon>
        <taxon>Mollusca</taxon>
        <taxon>Bivalvia</taxon>
        <taxon>Autobranchia</taxon>
        <taxon>Heteroconchia</taxon>
        <taxon>Euheterodonta</taxon>
        <taxon>Imparidentia</taxon>
        <taxon>Neoheterodontei</taxon>
        <taxon>Myida</taxon>
        <taxon>Myoidea</taxon>
        <taxon>Myidae</taxon>
        <taxon>Mya</taxon>
    </lineage>
</organism>
<protein>
    <submittedName>
        <fullName evidence="1">Uncharacterized protein</fullName>
    </submittedName>
</protein>
<dbReference type="EMBL" id="CP111028">
    <property type="protein sequence ID" value="WAR31524.1"/>
    <property type="molecule type" value="Genomic_DNA"/>
</dbReference>
<name>A0ABY7GDW3_MYAAR</name>
<gene>
    <name evidence="1" type="ORF">MAR_034066</name>
</gene>
<sequence length="175" mass="19484">MMKEPDTWLGGEIKMSVYRLYQSVKKCRINKLCIKTLNTCLVIFVFVGLCQSVSTSEELNICTFELQPGSCSLKWDTKDKESTHVIVNGFDVGACTQKFIEIGGSYLYEKKDQTLYNCTSTPDGQCLLKIKKMISDPLRINITSESSGLKSIAVGDNALTGCINPNNTYIILEGR</sequence>
<keyword evidence="2" id="KW-1185">Reference proteome</keyword>
<evidence type="ECO:0000313" key="2">
    <source>
        <dbReference type="Proteomes" id="UP001164746"/>
    </source>
</evidence>